<feature type="modified residue" description="4-aspartylphosphate" evidence="1">
    <location>
        <position position="239"/>
    </location>
</feature>
<dbReference type="OrthoDB" id="5520457at2"/>
<gene>
    <name evidence="3" type="ORF">D3876_08500</name>
</gene>
<name>A0A418WJW0_9SPHN</name>
<dbReference type="Proteomes" id="UP000286100">
    <property type="component" value="Unassembled WGS sequence"/>
</dbReference>
<dbReference type="InterPro" id="IPR011006">
    <property type="entry name" value="CheY-like_superfamily"/>
</dbReference>
<protein>
    <submittedName>
        <fullName evidence="3">Response regulator</fullName>
    </submittedName>
</protein>
<reference evidence="3 4" key="1">
    <citation type="submission" date="2018-09" db="EMBL/GenBank/DDBJ databases">
        <authorList>
            <person name="Zhu H."/>
        </authorList>
    </citation>
    <scope>NUCLEOTIDE SEQUENCE [LARGE SCALE GENOMIC DNA]</scope>
    <source>
        <strain evidence="3 4">K2R01-6</strain>
    </source>
</reference>
<dbReference type="Gene3D" id="3.40.50.2300">
    <property type="match status" value="1"/>
</dbReference>
<dbReference type="InterPro" id="IPR001789">
    <property type="entry name" value="Sig_transdc_resp-reg_receiver"/>
</dbReference>
<organism evidence="3 4">
    <name type="scientific">Sphingomonas cavernae</name>
    <dbReference type="NCBI Taxonomy" id="2320861"/>
    <lineage>
        <taxon>Bacteria</taxon>
        <taxon>Pseudomonadati</taxon>
        <taxon>Pseudomonadota</taxon>
        <taxon>Alphaproteobacteria</taxon>
        <taxon>Sphingomonadales</taxon>
        <taxon>Sphingomonadaceae</taxon>
        <taxon>Sphingomonas</taxon>
    </lineage>
</organism>
<evidence type="ECO:0000256" key="1">
    <source>
        <dbReference type="PROSITE-ProRule" id="PRU00169"/>
    </source>
</evidence>
<dbReference type="SUPFAM" id="SSF52172">
    <property type="entry name" value="CheY-like"/>
    <property type="match status" value="1"/>
</dbReference>
<evidence type="ECO:0000259" key="2">
    <source>
        <dbReference type="PROSITE" id="PS50110"/>
    </source>
</evidence>
<dbReference type="PROSITE" id="PS50110">
    <property type="entry name" value="RESPONSE_REGULATORY"/>
    <property type="match status" value="1"/>
</dbReference>
<evidence type="ECO:0000313" key="4">
    <source>
        <dbReference type="Proteomes" id="UP000286100"/>
    </source>
</evidence>
<dbReference type="GO" id="GO:0000160">
    <property type="term" value="P:phosphorelay signal transduction system"/>
    <property type="evidence" value="ECO:0007669"/>
    <property type="project" value="InterPro"/>
</dbReference>
<feature type="domain" description="Response regulatory" evidence="2">
    <location>
        <begin position="188"/>
        <end position="319"/>
    </location>
</feature>
<dbReference type="CDD" id="cd00156">
    <property type="entry name" value="REC"/>
    <property type="match status" value="1"/>
</dbReference>
<keyword evidence="1" id="KW-0597">Phosphoprotein</keyword>
<keyword evidence="4" id="KW-1185">Reference proteome</keyword>
<dbReference type="AlphaFoldDB" id="A0A418WJW0"/>
<dbReference type="EMBL" id="QYUM01000003">
    <property type="protein sequence ID" value="RJF90300.1"/>
    <property type="molecule type" value="Genomic_DNA"/>
</dbReference>
<comment type="caution">
    <text evidence="3">The sequence shown here is derived from an EMBL/GenBank/DDBJ whole genome shotgun (WGS) entry which is preliminary data.</text>
</comment>
<evidence type="ECO:0000313" key="3">
    <source>
        <dbReference type="EMBL" id="RJF90300.1"/>
    </source>
</evidence>
<proteinExistence type="predicted"/>
<accession>A0A418WJW0</accession>
<sequence length="338" mass="37687">MSVNVANVANWFTLARDMERPDYEFGIAVEVATESIRVCHPSLDVTLQRPDEVSFDCRGKTLESIVYMLFTALDNALEHCGFNDHAPTLSLETSLKDSWLELRLVNSCAPIVSVEEENERLDELRERLENGDEAQGLATIEGGSGYAKIIRILRHDLLTRHAPDVWLSQRDGICSHDRNGCEGDGEMTALIIEDDELKTERLKSFLGQELPDHQIEVARSYKSGLRALVANTPALVILDMTLPTFDIAPGSDGGRPLNLGGRELLRQMKRRSLAYPTVVVTGFDAFGSEPQDVTLAQLDGELEAEFGDFYIGSVYFNATSDDWRDQLRLLVEADPRIS</sequence>